<dbReference type="Proteomes" id="UP000839834">
    <property type="component" value="Unassembled WGS sequence"/>
</dbReference>
<evidence type="ECO:0000313" key="2">
    <source>
        <dbReference type="EMBL" id="AXD72586.1"/>
    </source>
</evidence>
<gene>
    <name evidence="5" type="ORF">A7E06_21085</name>
    <name evidence="2" type="ORF">CHC34_17515</name>
    <name evidence="4" type="ORF">KO51_15870</name>
    <name evidence="3" type="ORF">NL99_22175</name>
</gene>
<evidence type="ECO:0000256" key="1">
    <source>
        <dbReference type="SAM" id="MobiDB-lite"/>
    </source>
</evidence>
<dbReference type="AlphaFoldDB" id="A0A344SCJ7"/>
<evidence type="ECO:0000313" key="6">
    <source>
        <dbReference type="Proteomes" id="UP000251994"/>
    </source>
</evidence>
<protein>
    <submittedName>
        <fullName evidence="5">Uncharacterized protein</fullName>
    </submittedName>
</protein>
<name>A0A344SCJ7_SALER</name>
<accession>A0A344SCJ7</accession>
<dbReference type="Proteomes" id="UP000839530">
    <property type="component" value="Unassembled WGS sequence"/>
</dbReference>
<evidence type="ECO:0000313" key="4">
    <source>
        <dbReference type="EMBL" id="MIK92988.1"/>
    </source>
</evidence>
<dbReference type="EMBL" id="RSMR01000015">
    <property type="protein sequence ID" value="MIK92988.1"/>
    <property type="molecule type" value="Genomic_DNA"/>
</dbReference>
<dbReference type="Proteomes" id="UP000885283">
    <property type="component" value="Unassembled WGS sequence"/>
</dbReference>
<dbReference type="Proteomes" id="UP000251994">
    <property type="component" value="Chromosome"/>
</dbReference>
<dbReference type="EMBL" id="AAACVH010000047">
    <property type="protein sequence ID" value="EAA8667610.1"/>
    <property type="molecule type" value="Genomic_DNA"/>
</dbReference>
<dbReference type="EMBL" id="RSUV01000018">
    <property type="protein sequence ID" value="MIV45931.1"/>
    <property type="molecule type" value="Genomic_DNA"/>
</dbReference>
<reference evidence="5" key="2">
    <citation type="submission" date="2018-07" db="EMBL/GenBank/DDBJ databases">
        <authorList>
            <consortium name="GenomeTrakr network: Whole genome sequencing for foodborne pathogen traceback"/>
        </authorList>
    </citation>
    <scope>NUCLEOTIDE SEQUENCE [LARGE SCALE GENOMIC DNA]</scope>
    <source>
        <strain evidence="5">CFSAN048114</strain>
        <strain evidence="4">FLUFL-1338</strain>
        <strain evidence="3">FLUFL-367</strain>
    </source>
</reference>
<sequence>MPEDIYFALSYLTGGMRTPDRGSTTGAASWTDDEPARRLPTGRAQRVNPPHRHLKERVRTKVRAFFRIKSPVHCRMAAQFTGALSGLHKRSATGQ</sequence>
<feature type="region of interest" description="Disordered" evidence="1">
    <location>
        <begin position="15"/>
        <end position="50"/>
    </location>
</feature>
<proteinExistence type="predicted"/>
<evidence type="ECO:0000313" key="5">
    <source>
        <dbReference type="EMBL" id="MIV45931.1"/>
    </source>
</evidence>
<evidence type="ECO:0000313" key="3">
    <source>
        <dbReference type="EMBL" id="EAA8667610.1"/>
    </source>
</evidence>
<reference evidence="2 6" key="1">
    <citation type="submission" date="2018-06" db="EMBL/GenBank/DDBJ databases">
        <title>Completed Genome Sequences of 32 Strains from Various Serotypes of Salmonella enterica.</title>
        <authorList>
            <person name="Nash J.H.E."/>
            <person name="Robertson J."/>
            <person name="Bessonov K."/>
        </authorList>
    </citation>
    <scope>NUCLEOTIDE SEQUENCE [LARGE SCALE GENOMIC DNA]</scope>
    <source>
        <strain evidence="2 6">SA20021456</strain>
    </source>
</reference>
<organism evidence="5">
    <name type="scientific">Salmonella enterica</name>
    <name type="common">Salmonella choleraesuis</name>
    <dbReference type="NCBI Taxonomy" id="28901"/>
    <lineage>
        <taxon>Bacteria</taxon>
        <taxon>Pseudomonadati</taxon>
        <taxon>Pseudomonadota</taxon>
        <taxon>Gammaproteobacteria</taxon>
        <taxon>Enterobacterales</taxon>
        <taxon>Enterobacteriaceae</taxon>
        <taxon>Salmonella</taxon>
    </lineage>
</organism>
<dbReference type="EMBL" id="CP030219">
    <property type="protein sequence ID" value="AXD72586.1"/>
    <property type="molecule type" value="Genomic_DNA"/>
</dbReference>